<sequence length="69" mass="7923">MGKRHLFRIIGIGFTLLLIVVYFMLNPAKDTSTIDDNKQVLDSINLINSSDTPEYVDLDTLQIIHLKYK</sequence>
<reference evidence="2 3" key="1">
    <citation type="submission" date="2020-01" db="EMBL/GenBank/DDBJ databases">
        <title>Spongiivirga citrea KCTC 32990T.</title>
        <authorList>
            <person name="Wang G."/>
        </authorList>
    </citation>
    <scope>NUCLEOTIDE SEQUENCE [LARGE SCALE GENOMIC DNA]</scope>
    <source>
        <strain evidence="2 3">KCTC 32990</strain>
    </source>
</reference>
<keyword evidence="3" id="KW-1185">Reference proteome</keyword>
<dbReference type="Proteomes" id="UP000474296">
    <property type="component" value="Unassembled WGS sequence"/>
</dbReference>
<evidence type="ECO:0000256" key="1">
    <source>
        <dbReference type="SAM" id="Phobius"/>
    </source>
</evidence>
<proteinExistence type="predicted"/>
<protein>
    <submittedName>
        <fullName evidence="2">Uncharacterized protein</fullName>
    </submittedName>
</protein>
<dbReference type="EMBL" id="JAABOQ010000004">
    <property type="protein sequence ID" value="NER17933.1"/>
    <property type="molecule type" value="Genomic_DNA"/>
</dbReference>
<keyword evidence="1" id="KW-1133">Transmembrane helix</keyword>
<evidence type="ECO:0000313" key="3">
    <source>
        <dbReference type="Proteomes" id="UP000474296"/>
    </source>
</evidence>
<dbReference type="RefSeq" id="WP_164032600.1">
    <property type="nucleotide sequence ID" value="NZ_JAABOQ010000004.1"/>
</dbReference>
<name>A0A6M0CLS7_9FLAO</name>
<feature type="transmembrane region" description="Helical" evidence="1">
    <location>
        <begin position="6"/>
        <end position="25"/>
    </location>
</feature>
<keyword evidence="1" id="KW-0812">Transmembrane</keyword>
<organism evidence="2 3">
    <name type="scientific">Spongiivirga citrea</name>
    <dbReference type="NCBI Taxonomy" id="1481457"/>
    <lineage>
        <taxon>Bacteria</taxon>
        <taxon>Pseudomonadati</taxon>
        <taxon>Bacteroidota</taxon>
        <taxon>Flavobacteriia</taxon>
        <taxon>Flavobacteriales</taxon>
        <taxon>Flavobacteriaceae</taxon>
        <taxon>Spongiivirga</taxon>
    </lineage>
</organism>
<accession>A0A6M0CLS7</accession>
<comment type="caution">
    <text evidence="2">The sequence shown here is derived from an EMBL/GenBank/DDBJ whole genome shotgun (WGS) entry which is preliminary data.</text>
</comment>
<gene>
    <name evidence="2" type="ORF">GWK10_11970</name>
</gene>
<evidence type="ECO:0000313" key="2">
    <source>
        <dbReference type="EMBL" id="NER17933.1"/>
    </source>
</evidence>
<dbReference type="AlphaFoldDB" id="A0A6M0CLS7"/>
<keyword evidence="1" id="KW-0472">Membrane</keyword>